<comment type="catalytic activity">
    <reaction evidence="11">
        <text>5-taurinomethyluridine(34) in tRNA + S-sulfanyl-L-cysteinyl-[protein] + AH2 + ATP = 5-taurinomethyl-2-thiouridine(34) in tRNA + L-cysteinyl-[protein] + A + AMP + diphosphate + H(+)</text>
        <dbReference type="Rhea" id="RHEA:47040"/>
        <dbReference type="Rhea" id="RHEA-COMP:10131"/>
        <dbReference type="Rhea" id="RHEA-COMP:11726"/>
        <dbReference type="Rhea" id="RHEA-COMP:11732"/>
        <dbReference type="Rhea" id="RHEA-COMP:11733"/>
        <dbReference type="ChEBI" id="CHEBI:13193"/>
        <dbReference type="ChEBI" id="CHEBI:15378"/>
        <dbReference type="ChEBI" id="CHEBI:17499"/>
        <dbReference type="ChEBI" id="CHEBI:29950"/>
        <dbReference type="ChEBI" id="CHEBI:30616"/>
        <dbReference type="ChEBI" id="CHEBI:33019"/>
        <dbReference type="ChEBI" id="CHEBI:61963"/>
        <dbReference type="ChEBI" id="CHEBI:87171"/>
        <dbReference type="ChEBI" id="CHEBI:87172"/>
        <dbReference type="ChEBI" id="CHEBI:456215"/>
        <dbReference type="EC" id="2.8.1.14"/>
    </reaction>
</comment>
<evidence type="ECO:0000256" key="7">
    <source>
        <dbReference type="ARBA" id="ARBA00022741"/>
    </source>
</evidence>
<dbReference type="InterPro" id="IPR014729">
    <property type="entry name" value="Rossmann-like_a/b/a_fold"/>
</dbReference>
<evidence type="ECO:0000256" key="5">
    <source>
        <dbReference type="ARBA" id="ARBA00022679"/>
    </source>
</evidence>
<keyword evidence="5" id="KW-0808">Transferase</keyword>
<dbReference type="Pfam" id="PF20258">
    <property type="entry name" value="tRNA_Me_trans_C"/>
    <property type="match status" value="1"/>
</dbReference>
<evidence type="ECO:0000313" key="15">
    <source>
        <dbReference type="Proteomes" id="UP000095023"/>
    </source>
</evidence>
<keyword evidence="15" id="KW-1185">Reference proteome</keyword>
<dbReference type="Pfam" id="PF03054">
    <property type="entry name" value="tRNA_Me_trans"/>
    <property type="match status" value="1"/>
</dbReference>
<feature type="domain" description="tRNA-specific 2-thiouridylase MnmA-like central" evidence="13">
    <location>
        <begin position="206"/>
        <end position="277"/>
    </location>
</feature>
<evidence type="ECO:0000256" key="2">
    <source>
        <dbReference type="ARBA" id="ARBA00006191"/>
    </source>
</evidence>
<feature type="domain" description="tRNA-specific 2-thiouridylase MnmA-like C-terminal" evidence="12">
    <location>
        <begin position="318"/>
        <end position="363"/>
    </location>
</feature>
<dbReference type="FunFam" id="3.40.50.620:FF:000115">
    <property type="entry name" value="tRNA-specific 2-thiouridylase MnmA"/>
    <property type="match status" value="1"/>
</dbReference>
<dbReference type="PANTHER" id="PTHR11933:SF5">
    <property type="entry name" value="MITOCHONDRIAL TRNA-SPECIFIC 2-THIOURIDYLASE 1"/>
    <property type="match status" value="1"/>
</dbReference>
<evidence type="ECO:0000256" key="9">
    <source>
        <dbReference type="ARBA" id="ARBA00022884"/>
    </source>
</evidence>
<keyword evidence="8" id="KW-0067">ATP-binding</keyword>
<evidence type="ECO:0000259" key="12">
    <source>
        <dbReference type="Pfam" id="PF20258"/>
    </source>
</evidence>
<dbReference type="SUPFAM" id="SSF52402">
    <property type="entry name" value="Adenine nucleotide alpha hydrolases-like"/>
    <property type="match status" value="1"/>
</dbReference>
<dbReference type="GO" id="GO:0005524">
    <property type="term" value="F:ATP binding"/>
    <property type="evidence" value="ECO:0007669"/>
    <property type="project" value="UniProtKB-KW"/>
</dbReference>
<evidence type="ECO:0000256" key="4">
    <source>
        <dbReference type="ARBA" id="ARBA00022555"/>
    </source>
</evidence>
<proteinExistence type="inferred from homology"/>
<dbReference type="NCBIfam" id="NF001138">
    <property type="entry name" value="PRK00143.1"/>
    <property type="match status" value="1"/>
</dbReference>
<dbReference type="EC" id="2.8.1.14" evidence="3"/>
<accession>A0A1E4TAH0</accession>
<dbReference type="GO" id="GO:0103016">
    <property type="term" value="F:tRNA-uridine 2-sulfurtransferase activity"/>
    <property type="evidence" value="ECO:0007669"/>
    <property type="project" value="EnsemblFungi"/>
</dbReference>
<comment type="similarity">
    <text evidence="2">Belongs to the MnmA/TRMU family.</text>
</comment>
<evidence type="ECO:0000256" key="10">
    <source>
        <dbReference type="ARBA" id="ARBA00023157"/>
    </source>
</evidence>
<dbReference type="Pfam" id="PF20259">
    <property type="entry name" value="tRNA_Me_trans_M"/>
    <property type="match status" value="1"/>
</dbReference>
<keyword evidence="6" id="KW-0819">tRNA processing</keyword>
<dbReference type="InterPro" id="IPR046885">
    <property type="entry name" value="MnmA-like_C"/>
</dbReference>
<keyword evidence="4" id="KW-0820">tRNA-binding</keyword>
<dbReference type="NCBIfam" id="TIGR00420">
    <property type="entry name" value="trmU"/>
    <property type="match status" value="1"/>
</dbReference>
<dbReference type="Gene3D" id="2.30.30.280">
    <property type="entry name" value="Adenine nucleotide alpha hydrolases-like domains"/>
    <property type="match status" value="1"/>
</dbReference>
<keyword evidence="7" id="KW-0547">Nucleotide-binding</keyword>
<sequence>MSSGVDSSVVAAQLAQQHSDVRGIYMANWGDSPVVGSKEPGCTEREWADVQAVCAQLQIPAERINLEKQYWARVFQPMIDAYADGRTPNPDVACNAHIKFGILADNLRARASTGDIWLATGHYARIMHDPTSNAIVLMTAIDTTKDQSFFLSTVPSKSLANVLFPLGSTTKKHTRQIANELGLKTAQNPDSQGLCFVGESYSDFSQFLADYIADRPGPIIAHRDDGSVRLAGDHLGIWNYTIGQRARVHMHQADPLETGTWFVSRKDANLNTIHIVRGHDNPELFSDQLSMTLQNILEVPDVLALPRIRARISSMGPFHDVATVDRDASDSLTIQFQQPVRAVAPGQICVLYSDDIVIAAGEITSSTSSI</sequence>
<dbReference type="AlphaFoldDB" id="A0A1E4TAH0"/>
<dbReference type="InterPro" id="IPR023382">
    <property type="entry name" value="MnmA-like_central_sf"/>
</dbReference>
<evidence type="ECO:0000256" key="3">
    <source>
        <dbReference type="ARBA" id="ARBA00011953"/>
    </source>
</evidence>
<keyword evidence="9" id="KW-0694">RNA-binding</keyword>
<gene>
    <name evidence="14" type="ORF">CANCADRAFT_3368</name>
</gene>
<evidence type="ECO:0000256" key="8">
    <source>
        <dbReference type="ARBA" id="ARBA00022840"/>
    </source>
</evidence>
<dbReference type="OrthoDB" id="3685at2759"/>
<evidence type="ECO:0000256" key="6">
    <source>
        <dbReference type="ARBA" id="ARBA00022694"/>
    </source>
</evidence>
<dbReference type="InterPro" id="IPR004506">
    <property type="entry name" value="MnmA-like"/>
</dbReference>
<dbReference type="Proteomes" id="UP000095023">
    <property type="component" value="Unassembled WGS sequence"/>
</dbReference>
<dbReference type="GO" id="GO:0005739">
    <property type="term" value="C:mitochondrion"/>
    <property type="evidence" value="ECO:0007669"/>
    <property type="project" value="EnsemblFungi"/>
</dbReference>
<evidence type="ECO:0000259" key="13">
    <source>
        <dbReference type="Pfam" id="PF20259"/>
    </source>
</evidence>
<dbReference type="CDD" id="cd01998">
    <property type="entry name" value="MnmA_TRMU-like"/>
    <property type="match status" value="1"/>
</dbReference>
<name>A0A1E4TAH0_9ASCO</name>
<dbReference type="GO" id="GO:1990799">
    <property type="term" value="P:mitochondrial tRNA wobble position uridine thiolation"/>
    <property type="evidence" value="ECO:0007669"/>
    <property type="project" value="EnsemblFungi"/>
</dbReference>
<organism evidence="14 15">
    <name type="scientific">Tortispora caseinolytica NRRL Y-17796</name>
    <dbReference type="NCBI Taxonomy" id="767744"/>
    <lineage>
        <taxon>Eukaryota</taxon>
        <taxon>Fungi</taxon>
        <taxon>Dikarya</taxon>
        <taxon>Ascomycota</taxon>
        <taxon>Saccharomycotina</taxon>
        <taxon>Trigonopsidomycetes</taxon>
        <taxon>Trigonopsidales</taxon>
        <taxon>Trigonopsidaceae</taxon>
        <taxon>Tortispora</taxon>
    </lineage>
</organism>
<comment type="function">
    <text evidence="1">Catalyzes the 2-thiolation of uridine at the wobble position (U34) of mitochondrial tRNA(Lys), tRNA(Glu) and tRNA(Gln). Required for the formation of 5-taurinomethyl-2-thiouridine (tm5s2U) of mitochondrial tRNA(Lys), tRNA(Glu), and tRNA(Gln) at the wobble position. ATP is required to activate the C2 atom of the wobble base.</text>
</comment>
<evidence type="ECO:0000313" key="14">
    <source>
        <dbReference type="EMBL" id="ODV88721.1"/>
    </source>
</evidence>
<reference evidence="15" key="1">
    <citation type="submission" date="2016-02" db="EMBL/GenBank/DDBJ databases">
        <title>Comparative genomics of biotechnologically important yeasts.</title>
        <authorList>
            <consortium name="DOE Joint Genome Institute"/>
            <person name="Riley R."/>
            <person name="Haridas S."/>
            <person name="Wolfe K.H."/>
            <person name="Lopes M.R."/>
            <person name="Hittinger C.T."/>
            <person name="Goker M."/>
            <person name="Salamov A."/>
            <person name="Wisecaver J."/>
            <person name="Long T.M."/>
            <person name="Aerts A.L."/>
            <person name="Barry K."/>
            <person name="Choi C."/>
            <person name="Clum A."/>
            <person name="Coughlan A.Y."/>
            <person name="Deshpande S."/>
            <person name="Douglass A.P."/>
            <person name="Hanson S.J."/>
            <person name="Klenk H.-P."/>
            <person name="Labutti K."/>
            <person name="Lapidus A."/>
            <person name="Lindquist E."/>
            <person name="Lipzen A."/>
            <person name="Meier-Kolthoff J.P."/>
            <person name="Ohm R.A."/>
            <person name="Otillar R.P."/>
            <person name="Pangilinan J."/>
            <person name="Peng Y."/>
            <person name="Rokas A."/>
            <person name="Rosa C.A."/>
            <person name="Scheuner C."/>
            <person name="Sibirny A.A."/>
            <person name="Slot J.C."/>
            <person name="Stielow J.B."/>
            <person name="Sun H."/>
            <person name="Kurtzman C.P."/>
            <person name="Blackwell M."/>
            <person name="Jeffries T.W."/>
            <person name="Grigoriev I.V."/>
        </authorList>
    </citation>
    <scope>NUCLEOTIDE SEQUENCE [LARGE SCALE GENOMIC DNA]</scope>
    <source>
        <strain evidence="15">NRRL Y-17796</strain>
    </source>
</reference>
<evidence type="ECO:0000256" key="11">
    <source>
        <dbReference type="ARBA" id="ARBA00049564"/>
    </source>
</evidence>
<keyword evidence="10" id="KW-1015">Disulfide bond</keyword>
<evidence type="ECO:0000256" key="1">
    <source>
        <dbReference type="ARBA" id="ARBA00003986"/>
    </source>
</evidence>
<dbReference type="GO" id="GO:0000049">
    <property type="term" value="F:tRNA binding"/>
    <property type="evidence" value="ECO:0007669"/>
    <property type="project" value="UniProtKB-KW"/>
</dbReference>
<dbReference type="EMBL" id="KV453843">
    <property type="protein sequence ID" value="ODV88721.1"/>
    <property type="molecule type" value="Genomic_DNA"/>
</dbReference>
<dbReference type="PANTHER" id="PTHR11933">
    <property type="entry name" value="TRNA 5-METHYLAMINOMETHYL-2-THIOURIDYLATE -METHYLTRANSFERASE"/>
    <property type="match status" value="1"/>
</dbReference>
<dbReference type="Gene3D" id="3.40.50.620">
    <property type="entry name" value="HUPs"/>
    <property type="match status" value="1"/>
</dbReference>
<dbReference type="InterPro" id="IPR046884">
    <property type="entry name" value="MnmA-like_central"/>
</dbReference>
<dbReference type="Gene3D" id="2.40.30.10">
    <property type="entry name" value="Translation factors"/>
    <property type="match status" value="1"/>
</dbReference>
<protein>
    <recommendedName>
        <fullName evidence="3">tRNA-5-taurinomethyluridine 2-sulfurtransferase</fullName>
        <ecNumber evidence="3">2.8.1.14</ecNumber>
    </recommendedName>
</protein>